<dbReference type="UniPathway" id="UPA00050">
    <property type="reaction ID" value="UER00063"/>
</dbReference>
<dbReference type="InterPro" id="IPR019811">
    <property type="entry name" value="HDH_CS"/>
</dbReference>
<keyword evidence="10 16" id="KW-0521">NADP</keyword>
<comment type="pathway">
    <text evidence="3">Amino-acid biosynthesis; L-methionine biosynthesis via de novo pathway; L-homoserine from L-aspartate: step 3/3.</text>
</comment>
<comment type="pathway">
    <text evidence="2">Amino-acid biosynthesis; L-threonine biosynthesis; L-threonine from L-aspartate: step 3/5.</text>
</comment>
<evidence type="ECO:0000256" key="8">
    <source>
        <dbReference type="ARBA" id="ARBA00022697"/>
    </source>
</evidence>
<evidence type="ECO:0000259" key="18">
    <source>
        <dbReference type="PROSITE" id="PS51671"/>
    </source>
</evidence>
<dbReference type="EC" id="1.1.1.3" evidence="5"/>
<comment type="catalytic activity">
    <reaction evidence="14">
        <text>L-homoserine + NAD(+) = L-aspartate 4-semialdehyde + NADH + H(+)</text>
        <dbReference type="Rhea" id="RHEA:15757"/>
        <dbReference type="ChEBI" id="CHEBI:15378"/>
        <dbReference type="ChEBI" id="CHEBI:57476"/>
        <dbReference type="ChEBI" id="CHEBI:57540"/>
        <dbReference type="ChEBI" id="CHEBI:57945"/>
        <dbReference type="ChEBI" id="CHEBI:537519"/>
        <dbReference type="EC" id="1.1.1.3"/>
    </reaction>
    <physiologicalReaction direction="right-to-left" evidence="14">
        <dbReference type="Rhea" id="RHEA:15759"/>
    </physiologicalReaction>
</comment>
<dbReference type="InterPro" id="IPR005106">
    <property type="entry name" value="Asp/hSer_DH_NAD-bd"/>
</dbReference>
<evidence type="ECO:0000313" key="20">
    <source>
        <dbReference type="Proteomes" id="UP000005380"/>
    </source>
</evidence>
<dbReference type="Pfam" id="PF03447">
    <property type="entry name" value="NAD_binding_3"/>
    <property type="match status" value="1"/>
</dbReference>
<dbReference type="GO" id="GO:0046872">
    <property type="term" value="F:metal ion binding"/>
    <property type="evidence" value="ECO:0007669"/>
    <property type="project" value="UniProtKB-KW"/>
</dbReference>
<dbReference type="EMBL" id="CP007030">
    <property type="protein sequence ID" value="AHF01303.1"/>
    <property type="molecule type" value="Genomic_DNA"/>
</dbReference>
<dbReference type="SUPFAM" id="SSF55347">
    <property type="entry name" value="Glyceraldehyde-3-phosphate dehydrogenase-like, C-terminal domain"/>
    <property type="match status" value="1"/>
</dbReference>
<keyword evidence="12" id="KW-0520">NAD</keyword>
<dbReference type="PIRSF" id="PIRSF000098">
    <property type="entry name" value="Homoser_dehydrog"/>
    <property type="match status" value="1"/>
</dbReference>
<keyword evidence="11 19" id="KW-0560">Oxidoreductase</keyword>
<dbReference type="FunFam" id="3.40.50.720:FF:000062">
    <property type="entry name" value="Homoserine dehydrogenase"/>
    <property type="match status" value="1"/>
</dbReference>
<evidence type="ECO:0000256" key="3">
    <source>
        <dbReference type="ARBA" id="ARBA00005062"/>
    </source>
</evidence>
<dbReference type="Pfam" id="PF01842">
    <property type="entry name" value="ACT"/>
    <property type="match status" value="1"/>
</dbReference>
<dbReference type="GO" id="GO:0009086">
    <property type="term" value="P:methionine biosynthetic process"/>
    <property type="evidence" value="ECO:0007669"/>
    <property type="project" value="UniProtKB-KW"/>
</dbReference>
<dbReference type="KEGG" id="tao:THIAE_05390"/>
<feature type="active site" description="Proton donor" evidence="15">
    <location>
        <position position="205"/>
    </location>
</feature>
<evidence type="ECO:0000256" key="2">
    <source>
        <dbReference type="ARBA" id="ARBA00005056"/>
    </source>
</evidence>
<reference evidence="19 20" key="1">
    <citation type="submission" date="2013-12" db="EMBL/GenBank/DDBJ databases">
        <authorList>
            <consortium name="DOE Joint Genome Institute"/>
            <person name="Kappler U."/>
            <person name="Huntemann M."/>
            <person name="Han J."/>
            <person name="Chen A."/>
            <person name="Kyrpides N."/>
            <person name="Mavromatis K."/>
            <person name="Markowitz V."/>
            <person name="Palaniappan K."/>
            <person name="Ivanova N."/>
            <person name="Schaumberg A."/>
            <person name="Pati A."/>
            <person name="Liolios K."/>
            <person name="Nordberg H.P."/>
            <person name="Cantor M.N."/>
            <person name="Hua S.X."/>
            <person name="Woyke T."/>
        </authorList>
    </citation>
    <scope>NUCLEOTIDE SEQUENCE [LARGE SCALE GENOMIC DNA]</scope>
    <source>
        <strain evidence="20">AL2</strain>
    </source>
</reference>
<comment type="cofactor">
    <cofactor evidence="1">
        <name>a metal cation</name>
        <dbReference type="ChEBI" id="CHEBI:25213"/>
    </cofactor>
</comment>
<evidence type="ECO:0000256" key="1">
    <source>
        <dbReference type="ARBA" id="ARBA00001920"/>
    </source>
</evidence>
<evidence type="ECO:0000256" key="17">
    <source>
        <dbReference type="RuleBase" id="RU004171"/>
    </source>
</evidence>
<feature type="domain" description="ACT" evidence="18">
    <location>
        <begin position="356"/>
        <end position="435"/>
    </location>
</feature>
<dbReference type="InterPro" id="IPR016204">
    <property type="entry name" value="HDH"/>
</dbReference>
<keyword evidence="7" id="KW-0028">Amino-acid biosynthesis</keyword>
<keyword evidence="20" id="KW-1185">Reference proteome</keyword>
<dbReference type="InterPro" id="IPR036291">
    <property type="entry name" value="NAD(P)-bd_dom_sf"/>
</dbReference>
<comment type="similarity">
    <text evidence="4 17">Belongs to the homoserine dehydrogenase family.</text>
</comment>
<evidence type="ECO:0000313" key="19">
    <source>
        <dbReference type="EMBL" id="AHF01303.1"/>
    </source>
</evidence>
<evidence type="ECO:0000256" key="10">
    <source>
        <dbReference type="ARBA" id="ARBA00022857"/>
    </source>
</evidence>
<dbReference type="Gene3D" id="3.30.70.260">
    <property type="match status" value="1"/>
</dbReference>
<evidence type="ECO:0000256" key="6">
    <source>
        <dbReference type="ARBA" id="ARBA00013376"/>
    </source>
</evidence>
<evidence type="ECO:0000256" key="9">
    <source>
        <dbReference type="ARBA" id="ARBA00022723"/>
    </source>
</evidence>
<evidence type="ECO:0000256" key="15">
    <source>
        <dbReference type="PIRSR" id="PIRSR000098-1"/>
    </source>
</evidence>
<dbReference type="PANTHER" id="PTHR43331">
    <property type="entry name" value="HOMOSERINE DEHYDROGENASE"/>
    <property type="match status" value="1"/>
</dbReference>
<evidence type="ECO:0000256" key="7">
    <source>
        <dbReference type="ARBA" id="ARBA00022605"/>
    </source>
</evidence>
<dbReference type="InterPro" id="IPR001342">
    <property type="entry name" value="HDH_cat"/>
</dbReference>
<dbReference type="STRING" id="717772.THIAE_05390"/>
<dbReference type="SUPFAM" id="SSF51735">
    <property type="entry name" value="NAD(P)-binding Rossmann-fold domains"/>
    <property type="match status" value="1"/>
</dbReference>
<dbReference type="GO" id="GO:0050661">
    <property type="term" value="F:NADP binding"/>
    <property type="evidence" value="ECO:0007669"/>
    <property type="project" value="InterPro"/>
</dbReference>
<dbReference type="SUPFAM" id="SSF55021">
    <property type="entry name" value="ACT-like"/>
    <property type="match status" value="1"/>
</dbReference>
<accession>W0DVK4</accession>
<dbReference type="RefSeq" id="WP_006460369.1">
    <property type="nucleotide sequence ID" value="NZ_CP007030.1"/>
</dbReference>
<dbReference type="Gene3D" id="3.30.360.10">
    <property type="entry name" value="Dihydrodipicolinate Reductase, domain 2"/>
    <property type="match status" value="1"/>
</dbReference>
<evidence type="ECO:0000256" key="11">
    <source>
        <dbReference type="ARBA" id="ARBA00023002"/>
    </source>
</evidence>
<dbReference type="InterPro" id="IPR045865">
    <property type="entry name" value="ACT-like_dom_sf"/>
</dbReference>
<keyword evidence="8" id="KW-0791">Threonine biosynthesis</keyword>
<dbReference type="Gene3D" id="3.40.50.720">
    <property type="entry name" value="NAD(P)-binding Rossmann-like Domain"/>
    <property type="match status" value="1"/>
</dbReference>
<name>W0DVK4_9GAMM</name>
<evidence type="ECO:0000256" key="13">
    <source>
        <dbReference type="ARBA" id="ARBA00023167"/>
    </source>
</evidence>
<dbReference type="UniPathway" id="UPA00051">
    <property type="reaction ID" value="UER00465"/>
</dbReference>
<keyword evidence="9" id="KW-0479">Metal-binding</keyword>
<feature type="binding site" evidence="16">
    <location>
        <position position="190"/>
    </location>
    <ligand>
        <name>L-homoserine</name>
        <dbReference type="ChEBI" id="CHEBI:57476"/>
    </ligand>
</feature>
<sequence>MQPIRLGIIGFGTVASGLVSILATQAHGSRAKIAQTFTIQKIAVRDLSRPRVVATGDIPLTDDPFELVQDPNIDVVVELMGGTTLARDLVEQAIRNGKHIVTANKALLALHGNELFALAEQQGVQVYFEAAVAGGVPIIKALREGLIANDIDWLAGIINGTGNYILTEMKKPGAVFEQVLAKAQELGYAEADPTYDVEGIDAAHKLTILASLAFGIELAFSRVYTEGISQVSADDVRFAQAFGYEIKHLGIAAKEPSGYSLRVHPALVTKTVLLADVNGVMNAVLVHGDQVGATMLYGPGAGGAATASAVMADLYDLGRLWQAGTSHFVPPLGRYTADLKATATILNIDEIHTGFYVRCLVEDHPGMLAAISQTLADFDISIEHLHQEPISHDDQANQALLAFTTNKVREATFNLALAKLEALDGMLGKINKIRMSDF</sequence>
<evidence type="ECO:0000256" key="14">
    <source>
        <dbReference type="ARBA" id="ARBA00049031"/>
    </source>
</evidence>
<dbReference type="GO" id="GO:0009088">
    <property type="term" value="P:threonine biosynthetic process"/>
    <property type="evidence" value="ECO:0007669"/>
    <property type="project" value="UniProtKB-UniPathway"/>
</dbReference>
<dbReference type="NCBIfam" id="NF004976">
    <property type="entry name" value="PRK06349.1"/>
    <property type="match status" value="1"/>
</dbReference>
<dbReference type="Proteomes" id="UP000005380">
    <property type="component" value="Chromosome"/>
</dbReference>
<dbReference type="PANTHER" id="PTHR43331:SF1">
    <property type="entry name" value="HOMOSERINE DEHYDROGENASE"/>
    <property type="match status" value="1"/>
</dbReference>
<dbReference type="CDD" id="cd04881">
    <property type="entry name" value="ACT_HSDH-Hom"/>
    <property type="match status" value="1"/>
</dbReference>
<gene>
    <name evidence="19" type="ORF">THIAE_05390</name>
</gene>
<dbReference type="OrthoDB" id="9808167at2"/>
<dbReference type="InParanoid" id="W0DVK4"/>
<organism evidence="19 20">
    <name type="scientific">Thiomicrospira aerophila AL3</name>
    <dbReference type="NCBI Taxonomy" id="717772"/>
    <lineage>
        <taxon>Bacteria</taxon>
        <taxon>Pseudomonadati</taxon>
        <taxon>Pseudomonadota</taxon>
        <taxon>Gammaproteobacteria</taxon>
        <taxon>Thiotrichales</taxon>
        <taxon>Piscirickettsiaceae</taxon>
        <taxon>Thiomicrospira</taxon>
    </lineage>
</organism>
<dbReference type="HOGENOM" id="CLU_009116_1_0_6"/>
<dbReference type="GO" id="GO:0004412">
    <property type="term" value="F:homoserine dehydrogenase activity"/>
    <property type="evidence" value="ECO:0007669"/>
    <property type="project" value="UniProtKB-EC"/>
</dbReference>
<proteinExistence type="inferred from homology"/>
<dbReference type="eggNOG" id="COG0460">
    <property type="taxonomic scope" value="Bacteria"/>
</dbReference>
<evidence type="ECO:0000256" key="5">
    <source>
        <dbReference type="ARBA" id="ARBA00013213"/>
    </source>
</evidence>
<dbReference type="PROSITE" id="PS01042">
    <property type="entry name" value="HOMOSER_DHGENASE"/>
    <property type="match status" value="1"/>
</dbReference>
<dbReference type="InterPro" id="IPR002912">
    <property type="entry name" value="ACT_dom"/>
</dbReference>
<dbReference type="PROSITE" id="PS51671">
    <property type="entry name" value="ACT"/>
    <property type="match status" value="1"/>
</dbReference>
<evidence type="ECO:0000256" key="12">
    <source>
        <dbReference type="ARBA" id="ARBA00023027"/>
    </source>
</evidence>
<dbReference type="AlphaFoldDB" id="W0DVK4"/>
<dbReference type="FunFam" id="3.30.360.10:FF:000005">
    <property type="entry name" value="Homoserine dehydrogenase"/>
    <property type="match status" value="1"/>
</dbReference>
<feature type="binding site" evidence="16">
    <location>
        <position position="105"/>
    </location>
    <ligand>
        <name>NADPH</name>
        <dbReference type="ChEBI" id="CHEBI:57783"/>
    </ligand>
</feature>
<protein>
    <recommendedName>
        <fullName evidence="6">Homoserine dehydrogenase</fullName>
        <ecNumber evidence="5">1.1.1.3</ecNumber>
    </recommendedName>
</protein>
<dbReference type="Pfam" id="PF00742">
    <property type="entry name" value="Homoserine_dh"/>
    <property type="match status" value="1"/>
</dbReference>
<evidence type="ECO:0000256" key="16">
    <source>
        <dbReference type="PIRSR" id="PIRSR000098-2"/>
    </source>
</evidence>
<evidence type="ECO:0000256" key="4">
    <source>
        <dbReference type="ARBA" id="ARBA00006753"/>
    </source>
</evidence>
<keyword evidence="13" id="KW-0486">Methionine biosynthesis</keyword>